<protein>
    <submittedName>
        <fullName evidence="9">Outer membrane protein</fullName>
    </submittedName>
</protein>
<evidence type="ECO:0000256" key="5">
    <source>
        <dbReference type="ARBA" id="ARBA00022692"/>
    </source>
</evidence>
<dbReference type="PANTHER" id="PTHR30026:SF20">
    <property type="entry name" value="OUTER MEMBRANE PROTEIN TOLC"/>
    <property type="match status" value="1"/>
</dbReference>
<dbReference type="Pfam" id="PF02321">
    <property type="entry name" value="OEP"/>
    <property type="match status" value="2"/>
</dbReference>
<dbReference type="SUPFAM" id="SSF56954">
    <property type="entry name" value="Outer membrane efflux proteins (OEP)"/>
    <property type="match status" value="1"/>
</dbReference>
<keyword evidence="10" id="KW-1185">Reference proteome</keyword>
<evidence type="ECO:0000256" key="6">
    <source>
        <dbReference type="ARBA" id="ARBA00023136"/>
    </source>
</evidence>
<keyword evidence="3" id="KW-0813">Transport</keyword>
<comment type="similarity">
    <text evidence="2">Belongs to the outer membrane factor (OMF) (TC 1.B.17) family.</text>
</comment>
<dbReference type="GO" id="GO:0009279">
    <property type="term" value="C:cell outer membrane"/>
    <property type="evidence" value="ECO:0007669"/>
    <property type="project" value="UniProtKB-SubCell"/>
</dbReference>
<evidence type="ECO:0000256" key="2">
    <source>
        <dbReference type="ARBA" id="ARBA00007613"/>
    </source>
</evidence>
<dbReference type="GO" id="GO:1990281">
    <property type="term" value="C:efflux pump complex"/>
    <property type="evidence" value="ECO:0007669"/>
    <property type="project" value="TreeGrafter"/>
</dbReference>
<evidence type="ECO:0000256" key="1">
    <source>
        <dbReference type="ARBA" id="ARBA00004442"/>
    </source>
</evidence>
<feature type="coiled-coil region" evidence="8">
    <location>
        <begin position="348"/>
        <end position="375"/>
    </location>
</feature>
<keyword evidence="5" id="KW-0812">Transmembrane</keyword>
<dbReference type="GO" id="GO:0015562">
    <property type="term" value="F:efflux transmembrane transporter activity"/>
    <property type="evidence" value="ECO:0007669"/>
    <property type="project" value="InterPro"/>
</dbReference>
<dbReference type="GO" id="GO:0015288">
    <property type="term" value="F:porin activity"/>
    <property type="evidence" value="ECO:0007669"/>
    <property type="project" value="TreeGrafter"/>
</dbReference>
<proteinExistence type="inferred from homology"/>
<keyword evidence="4" id="KW-1134">Transmembrane beta strand</keyword>
<dbReference type="PANTHER" id="PTHR30026">
    <property type="entry name" value="OUTER MEMBRANE PROTEIN TOLC"/>
    <property type="match status" value="1"/>
</dbReference>
<evidence type="ECO:0000256" key="8">
    <source>
        <dbReference type="SAM" id="Coils"/>
    </source>
</evidence>
<dbReference type="EMBL" id="FNVS01000001">
    <property type="protein sequence ID" value="SEF39895.1"/>
    <property type="molecule type" value="Genomic_DNA"/>
</dbReference>
<dbReference type="AlphaFoldDB" id="A0A8G2BTE5"/>
<organism evidence="9 10">
    <name type="scientific">Parabacteroides chinchillae</name>
    <dbReference type="NCBI Taxonomy" id="871327"/>
    <lineage>
        <taxon>Bacteria</taxon>
        <taxon>Pseudomonadati</taxon>
        <taxon>Bacteroidota</taxon>
        <taxon>Bacteroidia</taxon>
        <taxon>Bacteroidales</taxon>
        <taxon>Tannerellaceae</taxon>
        <taxon>Parabacteroides</taxon>
    </lineage>
</organism>
<evidence type="ECO:0000313" key="10">
    <source>
        <dbReference type="Proteomes" id="UP000236725"/>
    </source>
</evidence>
<keyword evidence="6" id="KW-0472">Membrane</keyword>
<dbReference type="InterPro" id="IPR051906">
    <property type="entry name" value="TolC-like"/>
</dbReference>
<dbReference type="Proteomes" id="UP000236725">
    <property type="component" value="Unassembled WGS sequence"/>
</dbReference>
<dbReference type="Gene3D" id="1.20.1600.10">
    <property type="entry name" value="Outer membrane efflux proteins (OEP)"/>
    <property type="match status" value="1"/>
</dbReference>
<evidence type="ECO:0000313" key="9">
    <source>
        <dbReference type="EMBL" id="SEF39895.1"/>
    </source>
</evidence>
<evidence type="ECO:0000256" key="4">
    <source>
        <dbReference type="ARBA" id="ARBA00022452"/>
    </source>
</evidence>
<comment type="subcellular location">
    <subcellularLocation>
        <location evidence="1">Cell outer membrane</location>
    </subcellularLocation>
</comment>
<evidence type="ECO:0000256" key="7">
    <source>
        <dbReference type="ARBA" id="ARBA00023237"/>
    </source>
</evidence>
<reference evidence="9 10" key="1">
    <citation type="submission" date="2016-10" db="EMBL/GenBank/DDBJ databases">
        <authorList>
            <person name="Varghese N."/>
            <person name="Submissions S."/>
        </authorList>
    </citation>
    <scope>NUCLEOTIDE SEQUENCE [LARGE SCALE GENOMIC DNA]</scope>
    <source>
        <strain evidence="9 10">DSM 29073</strain>
    </source>
</reference>
<name>A0A8G2BTE5_9BACT</name>
<evidence type="ECO:0000256" key="3">
    <source>
        <dbReference type="ARBA" id="ARBA00022448"/>
    </source>
</evidence>
<keyword evidence="7" id="KW-0998">Cell outer membrane</keyword>
<sequence>MLFASLLVENNKEMKQILLTTILSFGLVTTTVAQEKFWSLNDCMRYAVENSPAVKKQTFTYDTYKAERNASVASFFPTASANVGAQYNFGRSIDPETNTYNNTSTFNNSYGLSTQIPIFTGGQLINQWLLGKSNVKMGKNDIQKKKDDLALETMQAYADVVYYKGTIKIAAEKLEESRRTLYKTKRQEELGLKGKADVAQFEAQVATDDYTLTHQQNLYNTALLTLKEKMNYPSDLELEVDTLLPDVSFVTVNENVNEIYGYAEENNPTSQQADFQLQAAKYQYRMSKGAMLPQIYFNAGISTNYFENLKSEASPASFNSQFKNNRGEYLGFTISFPLFNGLSKVTNLRRYRNNLRIAEETKTEVLRQLQNAVEQSVLDREGYAKEAIQMDKQVSSNDLAYRITLRKYEEGLMSSLDVQTSSNNLLTSKANLLQKKLMYLMKSKLVDYYKGKPLVEAEN</sequence>
<dbReference type="InterPro" id="IPR003423">
    <property type="entry name" value="OMP_efflux"/>
</dbReference>
<gene>
    <name evidence="9" type="ORF">SAMN05444001_1016</name>
</gene>
<keyword evidence="8" id="KW-0175">Coiled coil</keyword>
<accession>A0A8G2BTE5</accession>
<comment type="caution">
    <text evidence="9">The sequence shown here is derived from an EMBL/GenBank/DDBJ whole genome shotgun (WGS) entry which is preliminary data.</text>
</comment>